<dbReference type="EMBL" id="HBHW01009624">
    <property type="protein sequence ID" value="CAE0039344.1"/>
    <property type="molecule type" value="Transcribed_RNA"/>
</dbReference>
<dbReference type="AlphaFoldDB" id="A0A7S2ZGS2"/>
<dbReference type="EMBL" id="HBHW01009638">
    <property type="protein sequence ID" value="CAE0039356.1"/>
    <property type="molecule type" value="Transcribed_RNA"/>
</dbReference>
<evidence type="ECO:0000256" key="1">
    <source>
        <dbReference type="ARBA" id="ARBA00022729"/>
    </source>
</evidence>
<dbReference type="EMBL" id="HBHW01009641">
    <property type="protein sequence ID" value="CAE0039359.1"/>
    <property type="molecule type" value="Transcribed_RNA"/>
</dbReference>
<evidence type="ECO:0000313" key="6">
    <source>
        <dbReference type="EMBL" id="CAE0039346.1"/>
    </source>
</evidence>
<dbReference type="EMBL" id="HBHW01009628">
    <property type="protein sequence ID" value="CAE0039347.1"/>
    <property type="molecule type" value="Transcribed_RNA"/>
</dbReference>
<evidence type="ECO:0000313" key="9">
    <source>
        <dbReference type="EMBL" id="CAE0039349.1"/>
    </source>
</evidence>
<evidence type="ECO:0000313" key="4">
    <source>
        <dbReference type="EMBL" id="CAE0039344.1"/>
    </source>
</evidence>
<dbReference type="EMBL" id="HBHW01009623">
    <property type="protein sequence ID" value="CAE0039343.1"/>
    <property type="molecule type" value="Transcribed_RNA"/>
</dbReference>
<keyword evidence="1 2" id="KW-0732">Signal</keyword>
<sequence>MRPLWLLSFFALFIGLSVGLTDVRRRGILRLFEEPRETSFFGAYVSIWQNSMVAAYYGDNGFVGAVRVYEIVNGAWMLKQKLTAPDGRPGDNFGWQADIRGNRIIVGAAFKKIKGVKRGKVYLFEKQTDGRWTQVKSLVGIDVQQNDAFGYAVTLGENEAMVCAEQGLTEESASQKNGAVYIYGRSGGNWVRKQIMRGDNEHDQFGDDLRYAAGVLVVGAPFAESGTPTNTGAVYIYRKNVATGRYVRESRLTRPDSFTNDNFGTSNAISPNGTFLLVGSDRGPGPNDVNQGATYIYRYMNQKWQFFQRLGSVDGVAQDRFGYKNVIGPDFLAITAYKHSFGTAAEAGTVYIFRENAQGRWIESQKERMQFPHAGDNLGVTMAANNHWLVVGAPRADIDSEDGNTDDTGLNDGALQLFKIWRPKTNVVFLPRLKELSNIVKYKYSTNTPGRVAIRLTIYRRGTTTNPVLVRQKPATKEEGFDQVFVNGGGLQRGTVYDLHLTIRMRSNNKVLLKKVNGAVRYVG</sequence>
<dbReference type="EMBL" id="HBHW01009626">
    <property type="protein sequence ID" value="CAE0039345.1"/>
    <property type="molecule type" value="Transcribed_RNA"/>
</dbReference>
<evidence type="ECO:0000313" key="13">
    <source>
        <dbReference type="EMBL" id="CAE0039353.1"/>
    </source>
</evidence>
<name>A0A7S2ZGS2_9RHOD</name>
<dbReference type="EMBL" id="HBHW01009630">
    <property type="protein sequence ID" value="CAE0039349.1"/>
    <property type="molecule type" value="Transcribed_RNA"/>
</dbReference>
<evidence type="ECO:0000313" key="14">
    <source>
        <dbReference type="EMBL" id="CAE0039354.1"/>
    </source>
</evidence>
<dbReference type="EMBL" id="HBHW01009639">
    <property type="protein sequence ID" value="CAE0039357.1"/>
    <property type="molecule type" value="Transcribed_RNA"/>
</dbReference>
<dbReference type="EMBL" id="HBHW01009640">
    <property type="protein sequence ID" value="CAE0039358.1"/>
    <property type="molecule type" value="Transcribed_RNA"/>
</dbReference>
<evidence type="ECO:0000313" key="10">
    <source>
        <dbReference type="EMBL" id="CAE0039350.1"/>
    </source>
</evidence>
<evidence type="ECO:0000313" key="11">
    <source>
        <dbReference type="EMBL" id="CAE0039351.1"/>
    </source>
</evidence>
<dbReference type="InterPro" id="IPR013517">
    <property type="entry name" value="FG-GAP"/>
</dbReference>
<evidence type="ECO:0000313" key="19">
    <source>
        <dbReference type="EMBL" id="CAE0039359.1"/>
    </source>
</evidence>
<dbReference type="EMBL" id="HBHW01009635">
    <property type="protein sequence ID" value="CAE0039354.1"/>
    <property type="molecule type" value="Transcribed_RNA"/>
</dbReference>
<evidence type="ECO:0000313" key="5">
    <source>
        <dbReference type="EMBL" id="CAE0039345.1"/>
    </source>
</evidence>
<evidence type="ECO:0000313" key="8">
    <source>
        <dbReference type="EMBL" id="CAE0039348.1"/>
    </source>
</evidence>
<dbReference type="EMBL" id="HBHW01009633">
    <property type="protein sequence ID" value="CAE0039352.1"/>
    <property type="molecule type" value="Transcribed_RNA"/>
</dbReference>
<dbReference type="EMBL" id="HBHW01009643">
    <property type="protein sequence ID" value="CAE0039361.1"/>
    <property type="molecule type" value="Transcribed_RNA"/>
</dbReference>
<dbReference type="EMBL" id="HBHW01009645">
    <property type="protein sequence ID" value="CAE0039363.1"/>
    <property type="molecule type" value="Transcribed_RNA"/>
</dbReference>
<dbReference type="EMBL" id="HBHW01009642">
    <property type="protein sequence ID" value="CAE0039360.1"/>
    <property type="molecule type" value="Transcribed_RNA"/>
</dbReference>
<organism evidence="17">
    <name type="scientific">Rhodosorus marinus</name>
    <dbReference type="NCBI Taxonomy" id="101924"/>
    <lineage>
        <taxon>Eukaryota</taxon>
        <taxon>Rhodophyta</taxon>
        <taxon>Stylonematophyceae</taxon>
        <taxon>Stylonematales</taxon>
        <taxon>Stylonemataceae</taxon>
        <taxon>Rhodosorus</taxon>
    </lineage>
</organism>
<dbReference type="InterPro" id="IPR028994">
    <property type="entry name" value="Integrin_alpha_N"/>
</dbReference>
<dbReference type="InterPro" id="IPR011047">
    <property type="entry name" value="Quinoprotein_ADH-like_sf"/>
</dbReference>
<evidence type="ECO:0000313" key="22">
    <source>
        <dbReference type="EMBL" id="CAE0039362.1"/>
    </source>
</evidence>
<dbReference type="SUPFAM" id="SSF50998">
    <property type="entry name" value="Quinoprotein alcohol dehydrogenase-like"/>
    <property type="match status" value="1"/>
</dbReference>
<feature type="signal peptide" evidence="2">
    <location>
        <begin position="1"/>
        <end position="19"/>
    </location>
</feature>
<dbReference type="EMBL" id="HBHW01009646">
    <property type="protein sequence ID" value="CAE0039364.1"/>
    <property type="molecule type" value="Transcribed_RNA"/>
</dbReference>
<dbReference type="Gene3D" id="2.130.10.130">
    <property type="entry name" value="Integrin alpha, N-terminal"/>
    <property type="match status" value="3"/>
</dbReference>
<dbReference type="EMBL" id="HBHW01009637">
    <property type="protein sequence ID" value="CAE0039355.1"/>
    <property type="molecule type" value="Transcribed_RNA"/>
</dbReference>
<proteinExistence type="predicted"/>
<accession>A0A7S2ZGS2</accession>
<evidence type="ECO:0000313" key="15">
    <source>
        <dbReference type="EMBL" id="CAE0039355.1"/>
    </source>
</evidence>
<evidence type="ECO:0000256" key="2">
    <source>
        <dbReference type="SAM" id="SignalP"/>
    </source>
</evidence>
<dbReference type="EMBL" id="HBHW01009627">
    <property type="protein sequence ID" value="CAE0039346.1"/>
    <property type="molecule type" value="Transcribed_RNA"/>
</dbReference>
<dbReference type="Pfam" id="PF14312">
    <property type="entry name" value="FG-GAP_2"/>
    <property type="match status" value="3"/>
</dbReference>
<reference evidence="17" key="1">
    <citation type="submission" date="2021-01" db="EMBL/GenBank/DDBJ databases">
        <authorList>
            <person name="Corre E."/>
            <person name="Pelletier E."/>
            <person name="Niang G."/>
            <person name="Scheremetjew M."/>
            <person name="Finn R."/>
            <person name="Kale V."/>
            <person name="Holt S."/>
            <person name="Cochrane G."/>
            <person name="Meng A."/>
            <person name="Brown T."/>
            <person name="Cohen L."/>
        </authorList>
    </citation>
    <scope>NUCLEOTIDE SEQUENCE</scope>
    <source>
        <strain evidence="17">CCMP 769</strain>
    </source>
</reference>
<evidence type="ECO:0000313" key="20">
    <source>
        <dbReference type="EMBL" id="CAE0039360.1"/>
    </source>
</evidence>
<evidence type="ECO:0000313" key="3">
    <source>
        <dbReference type="EMBL" id="CAE0039343.1"/>
    </source>
</evidence>
<dbReference type="PANTHER" id="PTHR36220">
    <property type="entry name" value="UNNAMED PRODUCT"/>
    <property type="match status" value="1"/>
</dbReference>
<evidence type="ECO:0000313" key="17">
    <source>
        <dbReference type="EMBL" id="CAE0039357.1"/>
    </source>
</evidence>
<gene>
    <name evidence="3" type="ORF">RMAR00112_LOCUS7302</name>
    <name evidence="4" type="ORF">RMAR00112_LOCUS7303</name>
    <name evidence="5" type="ORF">RMAR00112_LOCUS7304</name>
    <name evidence="6" type="ORF">RMAR00112_LOCUS7305</name>
    <name evidence="7" type="ORF">RMAR00112_LOCUS7306</name>
    <name evidence="8" type="ORF">RMAR00112_LOCUS7307</name>
    <name evidence="9" type="ORF">RMAR00112_LOCUS7308</name>
    <name evidence="10" type="ORF">RMAR00112_LOCUS7309</name>
    <name evidence="11" type="ORF">RMAR00112_LOCUS7310</name>
    <name evidence="12" type="ORF">RMAR00112_LOCUS7311</name>
    <name evidence="13" type="ORF">RMAR00112_LOCUS7312</name>
    <name evidence="14" type="ORF">RMAR00112_LOCUS7313</name>
    <name evidence="15" type="ORF">RMAR00112_LOCUS7314</name>
    <name evidence="16" type="ORF">RMAR00112_LOCUS7315</name>
    <name evidence="17" type="ORF">RMAR00112_LOCUS7316</name>
    <name evidence="18" type="ORF">RMAR00112_LOCUS7317</name>
    <name evidence="19" type="ORF">RMAR00112_LOCUS7318</name>
    <name evidence="20" type="ORF">RMAR00112_LOCUS7319</name>
    <name evidence="21" type="ORF">RMAR00112_LOCUS7320</name>
    <name evidence="22" type="ORF">RMAR00112_LOCUS7321</name>
    <name evidence="23" type="ORF">RMAR00112_LOCUS7322</name>
    <name evidence="24" type="ORF">RMAR00112_LOCUS7323</name>
</gene>
<protein>
    <submittedName>
        <fullName evidence="17">Uncharacterized protein</fullName>
    </submittedName>
</protein>
<dbReference type="PANTHER" id="PTHR36220:SF1">
    <property type="entry name" value="GAMMA TUBULIN COMPLEX COMPONENT C-TERMINAL DOMAIN-CONTAINING PROTEIN"/>
    <property type="match status" value="1"/>
</dbReference>
<feature type="chain" id="PRO_5036212043" evidence="2">
    <location>
        <begin position="20"/>
        <end position="524"/>
    </location>
</feature>
<evidence type="ECO:0000313" key="18">
    <source>
        <dbReference type="EMBL" id="CAE0039358.1"/>
    </source>
</evidence>
<evidence type="ECO:0000313" key="12">
    <source>
        <dbReference type="EMBL" id="CAE0039352.1"/>
    </source>
</evidence>
<evidence type="ECO:0000313" key="24">
    <source>
        <dbReference type="EMBL" id="CAE0039364.1"/>
    </source>
</evidence>
<dbReference type="EMBL" id="HBHW01009631">
    <property type="protein sequence ID" value="CAE0039350.1"/>
    <property type="molecule type" value="Transcribed_RNA"/>
</dbReference>
<evidence type="ECO:0000313" key="7">
    <source>
        <dbReference type="EMBL" id="CAE0039347.1"/>
    </source>
</evidence>
<dbReference type="EMBL" id="HBHW01009629">
    <property type="protein sequence ID" value="CAE0039348.1"/>
    <property type="molecule type" value="Transcribed_RNA"/>
</dbReference>
<evidence type="ECO:0000313" key="16">
    <source>
        <dbReference type="EMBL" id="CAE0039356.1"/>
    </source>
</evidence>
<dbReference type="EMBL" id="HBHW01009644">
    <property type="protein sequence ID" value="CAE0039362.1"/>
    <property type="molecule type" value="Transcribed_RNA"/>
</dbReference>
<dbReference type="EMBL" id="HBHW01009634">
    <property type="protein sequence ID" value="CAE0039353.1"/>
    <property type="molecule type" value="Transcribed_RNA"/>
</dbReference>
<evidence type="ECO:0000313" key="23">
    <source>
        <dbReference type="EMBL" id="CAE0039363.1"/>
    </source>
</evidence>
<evidence type="ECO:0000313" key="21">
    <source>
        <dbReference type="EMBL" id="CAE0039361.1"/>
    </source>
</evidence>
<dbReference type="EMBL" id="HBHW01009632">
    <property type="protein sequence ID" value="CAE0039351.1"/>
    <property type="molecule type" value="Transcribed_RNA"/>
</dbReference>